<dbReference type="InterPro" id="IPR008300">
    <property type="entry name" value="PTAC"/>
</dbReference>
<dbReference type="OrthoDB" id="9784365at2"/>
<dbReference type="RefSeq" id="WP_118990989.1">
    <property type="nucleotide sequence ID" value="NZ_CP023434.1"/>
</dbReference>
<evidence type="ECO:0000256" key="3">
    <source>
        <dbReference type="ARBA" id="ARBA00012206"/>
    </source>
</evidence>
<dbReference type="AlphaFoldDB" id="A0A347WLY5"/>
<keyword evidence="14" id="KW-1185">Reference proteome</keyword>
<comment type="cofactor">
    <cofactor evidence="1">
        <name>Zn(2+)</name>
        <dbReference type="ChEBI" id="CHEBI:29105"/>
    </cofactor>
</comment>
<gene>
    <name evidence="13" type="ORF">CL176_08810</name>
</gene>
<proteinExistence type="inferred from homology"/>
<organism evidence="13 14">
    <name type="scientific">Suicoccus acidiformans</name>
    <dbReference type="NCBI Taxonomy" id="2036206"/>
    <lineage>
        <taxon>Bacteria</taxon>
        <taxon>Bacillati</taxon>
        <taxon>Bacillota</taxon>
        <taxon>Bacilli</taxon>
        <taxon>Lactobacillales</taxon>
        <taxon>Aerococcaceae</taxon>
        <taxon>Suicoccus</taxon>
    </lineage>
</organism>
<evidence type="ECO:0000256" key="8">
    <source>
        <dbReference type="ARBA" id="ARBA00023315"/>
    </source>
</evidence>
<keyword evidence="5" id="KW-0808">Transferase</keyword>
<evidence type="ECO:0000256" key="2">
    <source>
        <dbReference type="ARBA" id="ARBA00007342"/>
    </source>
</evidence>
<evidence type="ECO:0000256" key="9">
    <source>
        <dbReference type="ARBA" id="ARBA00030044"/>
    </source>
</evidence>
<evidence type="ECO:0000256" key="10">
    <source>
        <dbReference type="ARBA" id="ARBA00030939"/>
    </source>
</evidence>
<sequence length="208" mass="23101">MIDIVVRKVQERLAQTFDIEVSDSYVHLTQESLDLLFGEGHHLSPYKYLSERGTFLSYNHVSLVSPDGVLNKIPVIGPARTYNEVVISQSQALELNLEVPIRLNGEVEESPGILVVGSAGEIYLEQGVISAQRHLSVKSKDAEKLKVHDGQRVSVCVEGARSLVFKDVLCKVSENYNTIFHIDVDEGHACAYRPGVQAFIIERGKLND</sequence>
<protein>
    <recommendedName>
        <fullName evidence="4">Phosphate propanoyltransferase</fullName>
        <ecNumber evidence="3">2.3.1.222</ecNumber>
    </recommendedName>
    <alternativeName>
        <fullName evidence="10">Phosphate acyltransferase PduL</fullName>
    </alternativeName>
    <alternativeName>
        <fullName evidence="9">Phosphotransacylase PduL</fullName>
    </alternativeName>
    <alternativeName>
        <fullName evidence="11">Propanediol utilization protein PduL</fullName>
    </alternativeName>
</protein>
<evidence type="ECO:0000313" key="14">
    <source>
        <dbReference type="Proteomes" id="UP000263232"/>
    </source>
</evidence>
<evidence type="ECO:0000313" key="13">
    <source>
        <dbReference type="EMBL" id="AXY26092.1"/>
    </source>
</evidence>
<keyword evidence="6" id="KW-0479">Metal-binding</keyword>
<evidence type="ECO:0000256" key="7">
    <source>
        <dbReference type="ARBA" id="ARBA00022833"/>
    </source>
</evidence>
<dbReference type="EC" id="2.3.1.222" evidence="3"/>
<dbReference type="GO" id="GO:0046872">
    <property type="term" value="F:metal ion binding"/>
    <property type="evidence" value="ECO:0007669"/>
    <property type="project" value="UniProtKB-KW"/>
</dbReference>
<dbReference type="PANTHER" id="PTHR39453">
    <property type="entry name" value="PHOSPHATE PROPANOYLTRANSFERASE"/>
    <property type="match status" value="1"/>
</dbReference>
<evidence type="ECO:0000256" key="5">
    <source>
        <dbReference type="ARBA" id="ARBA00022679"/>
    </source>
</evidence>
<evidence type="ECO:0000256" key="12">
    <source>
        <dbReference type="ARBA" id="ARBA00047589"/>
    </source>
</evidence>
<dbReference type="PANTHER" id="PTHR39453:SF1">
    <property type="entry name" value="PHOSPHATE PROPANOYLTRANSFERASE"/>
    <property type="match status" value="1"/>
</dbReference>
<dbReference type="Proteomes" id="UP000263232">
    <property type="component" value="Chromosome"/>
</dbReference>
<reference evidence="13 14" key="1">
    <citation type="submission" date="2017-09" db="EMBL/GenBank/DDBJ databases">
        <title>Complete genome sequence of Oxytococcus suis strain ZY16052.</title>
        <authorList>
            <person name="Li F."/>
        </authorList>
    </citation>
    <scope>NUCLEOTIDE SEQUENCE [LARGE SCALE GENOMIC DNA]</scope>
    <source>
        <strain evidence="13 14">ZY16052</strain>
    </source>
</reference>
<comment type="similarity">
    <text evidence="2">Belongs to the PduL family.</text>
</comment>
<keyword evidence="7" id="KW-0862">Zinc</keyword>
<dbReference type="EMBL" id="CP023434">
    <property type="protein sequence ID" value="AXY26092.1"/>
    <property type="molecule type" value="Genomic_DNA"/>
</dbReference>
<evidence type="ECO:0000256" key="11">
    <source>
        <dbReference type="ARBA" id="ARBA00033077"/>
    </source>
</evidence>
<comment type="catalytic activity">
    <reaction evidence="12">
        <text>propanoyl-CoA + phosphate = propanoyl phosphate + CoA</text>
        <dbReference type="Rhea" id="RHEA:28046"/>
        <dbReference type="ChEBI" id="CHEBI:43474"/>
        <dbReference type="ChEBI" id="CHEBI:57287"/>
        <dbReference type="ChEBI" id="CHEBI:57392"/>
        <dbReference type="ChEBI" id="CHEBI:58933"/>
        <dbReference type="EC" id="2.3.1.222"/>
    </reaction>
</comment>
<name>A0A347WLY5_9LACT</name>
<dbReference type="GO" id="GO:0016747">
    <property type="term" value="F:acyltransferase activity, transferring groups other than amino-acyl groups"/>
    <property type="evidence" value="ECO:0007669"/>
    <property type="project" value="InterPro"/>
</dbReference>
<evidence type="ECO:0000256" key="1">
    <source>
        <dbReference type="ARBA" id="ARBA00001947"/>
    </source>
</evidence>
<dbReference type="Pfam" id="PF06130">
    <property type="entry name" value="PTAC"/>
    <property type="match status" value="1"/>
</dbReference>
<evidence type="ECO:0000256" key="4">
    <source>
        <dbReference type="ARBA" id="ARBA00020837"/>
    </source>
</evidence>
<accession>A0A347WLY5</accession>
<evidence type="ECO:0000256" key="6">
    <source>
        <dbReference type="ARBA" id="ARBA00022723"/>
    </source>
</evidence>
<keyword evidence="8" id="KW-0012">Acyltransferase</keyword>
<dbReference type="KEGG" id="abae:CL176_08810"/>